<dbReference type="PANTHER" id="PTHR33332">
    <property type="entry name" value="REVERSE TRANSCRIPTASE DOMAIN-CONTAINING PROTEIN"/>
    <property type="match status" value="1"/>
</dbReference>
<dbReference type="EMBL" id="BAAFJT010000004">
    <property type="protein sequence ID" value="GAB0188074.1"/>
    <property type="molecule type" value="Genomic_DNA"/>
</dbReference>
<gene>
    <name evidence="1" type="ORF">GRJ2_001272700</name>
</gene>
<name>A0ABC9WRM2_GRUJA</name>
<evidence type="ECO:0000313" key="1">
    <source>
        <dbReference type="EMBL" id="GAB0188074.1"/>
    </source>
</evidence>
<keyword evidence="2" id="KW-1185">Reference proteome</keyword>
<comment type="caution">
    <text evidence="1">The sequence shown here is derived from an EMBL/GenBank/DDBJ whole genome shotgun (WGS) entry which is preliminary data.</text>
</comment>
<reference evidence="1 2" key="1">
    <citation type="submission" date="2024-06" db="EMBL/GenBank/DDBJ databases">
        <title>The draft genome of Grus japonensis, version 3.</title>
        <authorList>
            <person name="Nabeshima K."/>
            <person name="Suzuki S."/>
            <person name="Onuma M."/>
        </authorList>
    </citation>
    <scope>NUCLEOTIDE SEQUENCE [LARGE SCALE GENOMIC DNA]</scope>
    <source>
        <strain evidence="1 2">451A</strain>
    </source>
</reference>
<dbReference type="GO" id="GO:0004860">
    <property type="term" value="F:protein kinase inhibitor activity"/>
    <property type="evidence" value="ECO:0007669"/>
    <property type="project" value="UniProtKB-KW"/>
</dbReference>
<evidence type="ECO:0000313" key="2">
    <source>
        <dbReference type="Proteomes" id="UP001623348"/>
    </source>
</evidence>
<proteinExistence type="predicted"/>
<protein>
    <submittedName>
        <fullName evidence="1">cAMP-dependent protein kinase inhibitor alpha</fullName>
    </submittedName>
</protein>
<dbReference type="AlphaFoldDB" id="A0ABC9WRM2"/>
<accession>A0ABC9WRM2</accession>
<sequence>MDSGIEHTLSKFADDTKLCSVVDTLEGRDAIQRDLDRLERWACANLIKFNKAKCKVWHMAQGNPKHYRLGREWIESSPEEKDLVVLVDKKLNMTWQCALAARKANCVLGCIKRSMDSRLKEVIPPLLCSCETPPGVLVQLWSPQHKKDMDLLEWVQRRP</sequence>
<organism evidence="1 2">
    <name type="scientific">Grus japonensis</name>
    <name type="common">Japanese crane</name>
    <name type="synonym">Red-crowned crane</name>
    <dbReference type="NCBI Taxonomy" id="30415"/>
    <lineage>
        <taxon>Eukaryota</taxon>
        <taxon>Metazoa</taxon>
        <taxon>Chordata</taxon>
        <taxon>Craniata</taxon>
        <taxon>Vertebrata</taxon>
        <taxon>Euteleostomi</taxon>
        <taxon>Archelosauria</taxon>
        <taxon>Archosauria</taxon>
        <taxon>Dinosauria</taxon>
        <taxon>Saurischia</taxon>
        <taxon>Theropoda</taxon>
        <taxon>Coelurosauria</taxon>
        <taxon>Aves</taxon>
        <taxon>Neognathae</taxon>
        <taxon>Neoaves</taxon>
        <taxon>Gruiformes</taxon>
        <taxon>Gruidae</taxon>
        <taxon>Grus</taxon>
    </lineage>
</organism>
<keyword evidence="1" id="KW-0649">Protein kinase inhibitor</keyword>
<dbReference type="Proteomes" id="UP001623348">
    <property type="component" value="Unassembled WGS sequence"/>
</dbReference>